<feature type="compositionally biased region" description="Basic and acidic residues" evidence="1">
    <location>
        <begin position="165"/>
        <end position="184"/>
    </location>
</feature>
<feature type="compositionally biased region" description="Low complexity" evidence="1">
    <location>
        <begin position="62"/>
        <end position="77"/>
    </location>
</feature>
<proteinExistence type="predicted"/>
<evidence type="ECO:0000313" key="2">
    <source>
        <dbReference type="EMBL" id="CRG87178.1"/>
    </source>
</evidence>
<feature type="compositionally biased region" description="Polar residues" evidence="1">
    <location>
        <begin position="471"/>
        <end position="480"/>
    </location>
</feature>
<feature type="region of interest" description="Disordered" evidence="1">
    <location>
        <begin position="434"/>
        <end position="480"/>
    </location>
</feature>
<feature type="region of interest" description="Disordered" evidence="1">
    <location>
        <begin position="1"/>
        <end position="110"/>
    </location>
</feature>
<dbReference type="STRING" id="28573.A0A0U1LUU0"/>
<sequence>MRRSKSAPSVRRRQPAASAPESLDPKTARHHATKAASLAMTQAKGKSHVSHEERKAKSEDVTSASATTTIRRSSSIRFAQEAGLPNHHNATVSHNPSRVPRETRSSNEKHLLVDTCTGNEFQGFGNEEIFAPSSYRRLRKARSMFSTKSMRNNRGSETVPSTESPHTDYSLRTKSTETAADTHRSLRHSLSFFNGNSQTIRRAKSQHTMGARSRVSEEDYPIPGSHPSPHSRERRLAQKSLRPAPRAMRELSPDDDVVPATNGLHKKARALSLNIKKRLKWVFGRPGYVEDELPEEPAFGSPYEGNAIFDSPTTVGGTSPPILRPKQSFESIATSASRVTSWTNSTAGNTIKAKPNTGRNHLSTIAEGGHSVTGQHFGVPEMHESSKGEYQQGKKIDSQRVYSALMRHLGVAASKDGERVLSSGTVRGYPVITERSSSVQSQREGRSIRQMASDVSMKTARTSLPVDSRPESPQNHSSYSRYLETTRPVIPAKAVMHGGLPSKRSSSSLRESESPFFPSSASMKPKTPSPYRVAMNSIREIEDSDNDAASVVVKQAANTRRVSTSPSIYSRTPSGCAVSRDDLQHEIEGPMRSGMATIFDSQVPYRSPKKNASSPTANLRSKNSAEWKKWMDSQINNIAVFEAPRLSSPLDVRKHHRENAECDEEPLRMGFGTGTQSLMYTEKLRPKSSLSGLQNLNESQDFRLPTPVAERKLTGQSNFSRPLSRQSVGSFKTVDRCSVDGNMITRLYEDLNSVKLSKQQDIRDAPTEPTRSTRSIEISNSPNRRLAIKAAREARLNRSPGGLGTVRQVDDSKDVKNIQFRSIRGASPYATRNKENEMSPTMHKDQTAVAAPNLSGLHATTDGKRMVDGFLKKRRALEDAPDCDADVPAFI</sequence>
<feature type="compositionally biased region" description="Basic and acidic residues" evidence="1">
    <location>
        <begin position="49"/>
        <end position="60"/>
    </location>
</feature>
<feature type="compositionally biased region" description="Basic residues" evidence="1">
    <location>
        <begin position="1"/>
        <end position="14"/>
    </location>
</feature>
<dbReference type="OrthoDB" id="9975114at2759"/>
<dbReference type="AlphaFoldDB" id="A0A0U1LUU0"/>
<protein>
    <submittedName>
        <fullName evidence="2">Uncharacterized protein</fullName>
    </submittedName>
</protein>
<dbReference type="OMA" id="SADWQQW"/>
<organism evidence="2 3">
    <name type="scientific">Talaromyces islandicus</name>
    <name type="common">Penicillium islandicum</name>
    <dbReference type="NCBI Taxonomy" id="28573"/>
    <lineage>
        <taxon>Eukaryota</taxon>
        <taxon>Fungi</taxon>
        <taxon>Dikarya</taxon>
        <taxon>Ascomycota</taxon>
        <taxon>Pezizomycotina</taxon>
        <taxon>Eurotiomycetes</taxon>
        <taxon>Eurotiomycetidae</taxon>
        <taxon>Eurotiales</taxon>
        <taxon>Trichocomaceae</taxon>
        <taxon>Talaromyces</taxon>
        <taxon>Talaromyces sect. Islandici</taxon>
    </lineage>
</organism>
<dbReference type="EMBL" id="CVMT01000003">
    <property type="protein sequence ID" value="CRG87178.1"/>
    <property type="molecule type" value="Genomic_DNA"/>
</dbReference>
<dbReference type="Proteomes" id="UP000054383">
    <property type="component" value="Unassembled WGS sequence"/>
</dbReference>
<evidence type="ECO:0000256" key="1">
    <source>
        <dbReference type="SAM" id="MobiDB-lite"/>
    </source>
</evidence>
<feature type="region of interest" description="Disordered" evidence="1">
    <location>
        <begin position="146"/>
        <end position="259"/>
    </location>
</feature>
<feature type="region of interest" description="Disordered" evidence="1">
    <location>
        <begin position="759"/>
        <end position="783"/>
    </location>
</feature>
<feature type="compositionally biased region" description="Polar residues" evidence="1">
    <location>
        <begin position="769"/>
        <end position="783"/>
    </location>
</feature>
<evidence type="ECO:0000313" key="3">
    <source>
        <dbReference type="Proteomes" id="UP000054383"/>
    </source>
</evidence>
<keyword evidence="3" id="KW-1185">Reference proteome</keyword>
<accession>A0A0U1LUU0</accession>
<feature type="region of interest" description="Disordered" evidence="1">
    <location>
        <begin position="497"/>
        <end position="529"/>
    </location>
</feature>
<gene>
    <name evidence="2" type="ORF">PISL3812_04195</name>
</gene>
<name>A0A0U1LUU0_TALIS</name>
<feature type="compositionally biased region" description="Low complexity" evidence="1">
    <location>
        <begin position="500"/>
        <end position="522"/>
    </location>
</feature>
<reference evidence="2 3" key="1">
    <citation type="submission" date="2015-04" db="EMBL/GenBank/DDBJ databases">
        <authorList>
            <person name="Syromyatnikov M.Y."/>
            <person name="Popov V.N."/>
        </authorList>
    </citation>
    <scope>NUCLEOTIDE SEQUENCE [LARGE SCALE GENOMIC DNA]</scope>
    <source>
        <strain evidence="2">WF-38-12</strain>
    </source>
</reference>
<feature type="compositionally biased region" description="Polar residues" evidence="1">
    <location>
        <begin position="191"/>
        <end position="200"/>
    </location>
</feature>
<feature type="compositionally biased region" description="Basic and acidic residues" evidence="1">
    <location>
        <begin position="99"/>
        <end position="110"/>
    </location>
</feature>
<feature type="compositionally biased region" description="Polar residues" evidence="1">
    <location>
        <begin position="146"/>
        <end position="164"/>
    </location>
</feature>